<evidence type="ECO:0000313" key="4">
    <source>
        <dbReference type="Proteomes" id="UP000054279"/>
    </source>
</evidence>
<protein>
    <submittedName>
        <fullName evidence="3">Unplaced genomic scaffold SPHSTscaffold_58, whole genome shotgun sequence</fullName>
    </submittedName>
</protein>
<keyword evidence="4" id="KW-1185">Reference proteome</keyword>
<feature type="signal peptide" evidence="2">
    <location>
        <begin position="1"/>
        <end position="26"/>
    </location>
</feature>
<evidence type="ECO:0000256" key="1">
    <source>
        <dbReference type="SAM" id="MobiDB-lite"/>
    </source>
</evidence>
<evidence type="ECO:0000256" key="2">
    <source>
        <dbReference type="SAM" id="SignalP"/>
    </source>
</evidence>
<feature type="region of interest" description="Disordered" evidence="1">
    <location>
        <begin position="26"/>
        <end position="48"/>
    </location>
</feature>
<keyword evidence="2" id="KW-0732">Signal</keyword>
<proteinExistence type="predicted"/>
<organism evidence="3 4">
    <name type="scientific">Sphaerobolus stellatus (strain SS14)</name>
    <dbReference type="NCBI Taxonomy" id="990650"/>
    <lineage>
        <taxon>Eukaryota</taxon>
        <taxon>Fungi</taxon>
        <taxon>Dikarya</taxon>
        <taxon>Basidiomycota</taxon>
        <taxon>Agaricomycotina</taxon>
        <taxon>Agaricomycetes</taxon>
        <taxon>Phallomycetidae</taxon>
        <taxon>Geastrales</taxon>
        <taxon>Sphaerobolaceae</taxon>
        <taxon>Sphaerobolus</taxon>
    </lineage>
</organism>
<sequence>MGLLMEYIVVLIYIIGGLKLAPGAEQEGPGKYELGTTRTESEETQAEGGRWKIPARLPGGRLSSRLETVRDLLSLAYHTSCIGNYQASRSIVLEDEGVRDGTYHEDSAGDKTILSNVGGDTDVISIASDTPSLQLTEVNDNKLATKKCKTTLNKEK</sequence>
<accession>A0A0C9V566</accession>
<evidence type="ECO:0000313" key="3">
    <source>
        <dbReference type="EMBL" id="KIJ42004.1"/>
    </source>
</evidence>
<dbReference type="Proteomes" id="UP000054279">
    <property type="component" value="Unassembled WGS sequence"/>
</dbReference>
<gene>
    <name evidence="3" type="ORF">M422DRAFT_255026</name>
</gene>
<dbReference type="AlphaFoldDB" id="A0A0C9V566"/>
<feature type="chain" id="PRO_5002204491" evidence="2">
    <location>
        <begin position="27"/>
        <end position="156"/>
    </location>
</feature>
<reference evidence="3 4" key="1">
    <citation type="submission" date="2014-06" db="EMBL/GenBank/DDBJ databases">
        <title>Evolutionary Origins and Diversification of the Mycorrhizal Mutualists.</title>
        <authorList>
            <consortium name="DOE Joint Genome Institute"/>
            <consortium name="Mycorrhizal Genomics Consortium"/>
            <person name="Kohler A."/>
            <person name="Kuo A."/>
            <person name="Nagy L.G."/>
            <person name="Floudas D."/>
            <person name="Copeland A."/>
            <person name="Barry K.W."/>
            <person name="Cichocki N."/>
            <person name="Veneault-Fourrey C."/>
            <person name="LaButti K."/>
            <person name="Lindquist E.A."/>
            <person name="Lipzen A."/>
            <person name="Lundell T."/>
            <person name="Morin E."/>
            <person name="Murat C."/>
            <person name="Riley R."/>
            <person name="Ohm R."/>
            <person name="Sun H."/>
            <person name="Tunlid A."/>
            <person name="Henrissat B."/>
            <person name="Grigoriev I.V."/>
            <person name="Hibbett D.S."/>
            <person name="Martin F."/>
        </authorList>
    </citation>
    <scope>NUCLEOTIDE SEQUENCE [LARGE SCALE GENOMIC DNA]</scope>
    <source>
        <strain evidence="3 4">SS14</strain>
    </source>
</reference>
<dbReference type="EMBL" id="KN837133">
    <property type="protein sequence ID" value="KIJ42004.1"/>
    <property type="molecule type" value="Genomic_DNA"/>
</dbReference>
<dbReference type="HOGENOM" id="CLU_1687833_0_0_1"/>
<name>A0A0C9V566_SPHS4</name>